<keyword evidence="1" id="KW-0812">Transmembrane</keyword>
<dbReference type="AlphaFoldDB" id="A0A6C2TVW7"/>
<feature type="transmembrane region" description="Helical" evidence="1">
    <location>
        <begin position="34"/>
        <end position="54"/>
    </location>
</feature>
<dbReference type="EMBL" id="CAAHFG010000001">
    <property type="protein sequence ID" value="VGO11644.1"/>
    <property type="molecule type" value="Genomic_DNA"/>
</dbReference>
<keyword evidence="1" id="KW-0472">Membrane</keyword>
<proteinExistence type="predicted"/>
<protein>
    <submittedName>
        <fullName evidence="2">Uncharacterized protein</fullName>
    </submittedName>
</protein>
<sequence length="74" mass="8512">MHTVSTIRNWTHLIHDEGVKITHICVNLLHEKSFWGILAILAVLGLLFKLILLFGDKMPLREFGIPSPYGYGYY</sequence>
<evidence type="ECO:0000313" key="3">
    <source>
        <dbReference type="Proteomes" id="UP000366872"/>
    </source>
</evidence>
<evidence type="ECO:0000256" key="1">
    <source>
        <dbReference type="SAM" id="Phobius"/>
    </source>
</evidence>
<evidence type="ECO:0000313" key="2">
    <source>
        <dbReference type="EMBL" id="VGO11644.1"/>
    </source>
</evidence>
<dbReference type="RefSeq" id="WP_136077387.1">
    <property type="nucleotide sequence ID" value="NZ_CAAHFG010000001.1"/>
</dbReference>
<reference evidence="2 3" key="1">
    <citation type="submission" date="2019-04" db="EMBL/GenBank/DDBJ databases">
        <authorList>
            <person name="Van Vliet M D."/>
        </authorList>
    </citation>
    <scope>NUCLEOTIDE SEQUENCE [LARGE SCALE GENOMIC DNA]</scope>
    <source>
        <strain evidence="2 3">F1</strain>
    </source>
</reference>
<gene>
    <name evidence="2" type="ORF">PDESU_00189</name>
</gene>
<accession>A0A6C2TVW7</accession>
<name>A0A6C2TVW7_PONDE</name>
<organism evidence="2 3">
    <name type="scientific">Pontiella desulfatans</name>
    <dbReference type="NCBI Taxonomy" id="2750659"/>
    <lineage>
        <taxon>Bacteria</taxon>
        <taxon>Pseudomonadati</taxon>
        <taxon>Kiritimatiellota</taxon>
        <taxon>Kiritimatiellia</taxon>
        <taxon>Kiritimatiellales</taxon>
        <taxon>Pontiellaceae</taxon>
        <taxon>Pontiella</taxon>
    </lineage>
</organism>
<dbReference type="Proteomes" id="UP000366872">
    <property type="component" value="Unassembled WGS sequence"/>
</dbReference>
<keyword evidence="3" id="KW-1185">Reference proteome</keyword>
<keyword evidence="1" id="KW-1133">Transmembrane helix</keyword>